<comment type="caution">
    <text evidence="1">The sequence shown here is derived from an EMBL/GenBank/DDBJ whole genome shotgun (WGS) entry which is preliminary data.</text>
</comment>
<name>A0A8B2VFZ3_CUTAC</name>
<organism evidence="1 2">
    <name type="scientific">Cutibacterium acnes</name>
    <name type="common">Propionibacterium acnes</name>
    <dbReference type="NCBI Taxonomy" id="1747"/>
    <lineage>
        <taxon>Bacteria</taxon>
        <taxon>Bacillati</taxon>
        <taxon>Actinomycetota</taxon>
        <taxon>Actinomycetes</taxon>
        <taxon>Propionibacteriales</taxon>
        <taxon>Propionibacteriaceae</taxon>
        <taxon>Cutibacterium</taxon>
    </lineage>
</organism>
<reference evidence="1 2" key="1">
    <citation type="submission" date="2017-02" db="EMBL/GenBank/DDBJ databases">
        <title>Prevalence of linear plasmids in Cutibacterium acnes isolates obtained from cancerous prostatic tissue.</title>
        <authorList>
            <person name="Davidsson S."/>
            <person name="Bruggemann H."/>
        </authorList>
    </citation>
    <scope>NUCLEOTIDE SEQUENCE [LARGE SCALE GENOMIC DNA]</scope>
    <source>
        <strain evidence="1 2">11-78</strain>
    </source>
</reference>
<dbReference type="Proteomes" id="UP000226191">
    <property type="component" value="Unassembled WGS sequence"/>
</dbReference>
<accession>A0A8B2VFZ3</accession>
<dbReference type="OrthoDB" id="3261041at2"/>
<gene>
    <name evidence="1" type="ORF">B1B09_10835</name>
</gene>
<dbReference type="RefSeq" id="WP_002515973.1">
    <property type="nucleotide sequence ID" value="NZ_AP022844.1"/>
</dbReference>
<proteinExistence type="predicted"/>
<evidence type="ECO:0000313" key="1">
    <source>
        <dbReference type="EMBL" id="PGF32584.1"/>
    </source>
</evidence>
<dbReference type="EMBL" id="MVCE01000005">
    <property type="protein sequence ID" value="PGF32584.1"/>
    <property type="molecule type" value="Genomic_DNA"/>
</dbReference>
<dbReference type="AlphaFoldDB" id="A0A8B2VFZ3"/>
<sequence>MVAQVLKHQWVTTLVPLRKGAKPAEIFGLIFLVLVSLFLGGNYFAYVWAAGQLAIDPRGASTAVAGASLIVFWITVPVLFGAQPTYTDPSRYAVFSRRARELMPAFVVVGLLSWGGVVTLVASVSHVLAWSSARAVAMVAAVLGVLLGWSAAMIASNLLLVAMSAVMAKRRFCETMMILVMLLCCGLGLGMQVVTRTATVTRTVPVNVGRIIGWTPLGWAWSMPWEVAHGRWLAFAVKLVISIATVAVMVWAWQAIVARRLVAPTGDGGSVEKVKSANGIDRMMPDTPTGAIAGRTLRYLKRDPRMTSLLLNTFLVPLLASAPMLIHGWGEVHGPQTALIFTAIPFAAMFVATPMYAGSLISYDGTALWHHIESSVTGVEDRRGRAIAYLLVTMPVSLALAVIASWWCGQWKLLPVVSAEALGVLLLSTGIGSWTSVVNPMRVVESRKGNGFNSGSSVGAGCLGALLGMGAGILVAIPMIALVVLVAISGHAWWSILLTFVGGLGWSFLVLHFGIVVGGRRLDRTWDEVLTKITPVA</sequence>
<protein>
    <submittedName>
        <fullName evidence="1">ABC transporter permease</fullName>
    </submittedName>
</protein>
<dbReference type="GeneID" id="92857768"/>
<evidence type="ECO:0000313" key="2">
    <source>
        <dbReference type="Proteomes" id="UP000226191"/>
    </source>
</evidence>